<evidence type="ECO:0000313" key="2">
    <source>
        <dbReference type="WBParaSite" id="SVE_0051600.2"/>
    </source>
</evidence>
<dbReference type="Proteomes" id="UP000035680">
    <property type="component" value="Unassembled WGS sequence"/>
</dbReference>
<sequence length="168" mass="19273">MELPIGIEWIEKNKTDDSKYCHQLVKSLYGLKQMLVSATPKLAHLKLLTGVIGYLIKHPNYYVEFKKNNYRSVIEIYSDANFSTSEKSISDILSIVCVDNLLVIQSLEKDGARTSKARHFQVKFGWLKRSLSSIDLQHKPTSEQLADFLTKLIKIESLRKLLIGEMLE</sequence>
<accession>A0A0K0EVG6</accession>
<dbReference type="AlphaFoldDB" id="A0A0K0EVG6"/>
<proteinExistence type="predicted"/>
<keyword evidence="1" id="KW-1185">Reference proteome</keyword>
<evidence type="ECO:0000313" key="1">
    <source>
        <dbReference type="Proteomes" id="UP000035680"/>
    </source>
</evidence>
<name>A0A0K0EVG6_STRVS</name>
<reference evidence="2" key="2">
    <citation type="submission" date="2015-08" db="UniProtKB">
        <authorList>
            <consortium name="WormBaseParasite"/>
        </authorList>
    </citation>
    <scope>IDENTIFICATION</scope>
</reference>
<reference evidence="1" key="1">
    <citation type="submission" date="2014-07" db="EMBL/GenBank/DDBJ databases">
        <authorList>
            <person name="Martin A.A"/>
            <person name="De Silva N."/>
        </authorList>
    </citation>
    <scope>NUCLEOTIDE SEQUENCE</scope>
</reference>
<dbReference type="WBParaSite" id="SVE_0051600.2">
    <property type="protein sequence ID" value="SVE_0051600.2"/>
    <property type="gene ID" value="SVE_0051600"/>
</dbReference>
<organism evidence="1 2">
    <name type="scientific">Strongyloides venezuelensis</name>
    <name type="common">Threadworm</name>
    <dbReference type="NCBI Taxonomy" id="75913"/>
    <lineage>
        <taxon>Eukaryota</taxon>
        <taxon>Metazoa</taxon>
        <taxon>Ecdysozoa</taxon>
        <taxon>Nematoda</taxon>
        <taxon>Chromadorea</taxon>
        <taxon>Rhabditida</taxon>
        <taxon>Tylenchina</taxon>
        <taxon>Panagrolaimomorpha</taxon>
        <taxon>Strongyloidoidea</taxon>
        <taxon>Strongyloididae</taxon>
        <taxon>Strongyloides</taxon>
    </lineage>
</organism>
<protein>
    <submittedName>
        <fullName evidence="2">THOC2_N domain-containing protein</fullName>
    </submittedName>
</protein>